<sequence length="315" mass="32938">MRRHGSADLAADLCGSLSLPLVVAPMFLVSTVDMVVEAGRAGVMGSIPALNARTPAIFADWLVEIKTRLAGVQAIAPWAVNLIVHKTNVRLGDDLDICVDAKVPAIIASVGSPVDIIERVHAYGGIVISDAASVKHARRAAEAGVDGLILLTAGAGGNTGWLNPFSFVSEVRKFFDGPVILAGGISNGRSLAAARVLGADMVAAGTSFIAATESAAPDAYREILIESGGDDIVLTSEVTGIPSNMLRLSLERSGFVGGGDHQKFDLARELDTIKAWKDVWAGGHGVSDVTESAPLADLIRRFSSEYEAARNESRL</sequence>
<keyword evidence="7" id="KW-1185">Reference proteome</keyword>
<dbReference type="CDD" id="cd04730">
    <property type="entry name" value="NPD_like"/>
    <property type="match status" value="1"/>
</dbReference>
<evidence type="ECO:0000256" key="1">
    <source>
        <dbReference type="ARBA" id="ARBA00009881"/>
    </source>
</evidence>
<dbReference type="EMBL" id="CP018221">
    <property type="protein sequence ID" value="API59805.1"/>
    <property type="molecule type" value="Genomic_DNA"/>
</dbReference>
<dbReference type="InterPro" id="IPR004136">
    <property type="entry name" value="NMO"/>
</dbReference>
<keyword evidence="6" id="KW-0223">Dioxygenase</keyword>
<keyword evidence="2" id="KW-0285">Flavoprotein</keyword>
<dbReference type="Gene3D" id="3.20.20.70">
    <property type="entry name" value="Aldolase class I"/>
    <property type="match status" value="1"/>
</dbReference>
<proteinExistence type="inferred from homology"/>
<dbReference type="OrthoDB" id="9778912at2"/>
<accession>A0A1L3ZW16</accession>
<dbReference type="GO" id="GO:0018580">
    <property type="term" value="F:nitronate monooxygenase activity"/>
    <property type="evidence" value="ECO:0007669"/>
    <property type="project" value="InterPro"/>
</dbReference>
<evidence type="ECO:0000256" key="3">
    <source>
        <dbReference type="ARBA" id="ARBA00022643"/>
    </source>
</evidence>
<evidence type="ECO:0000313" key="6">
    <source>
        <dbReference type="EMBL" id="API59805.1"/>
    </source>
</evidence>
<dbReference type="STRING" id="1921510.BSL82_11170"/>
<dbReference type="PANTHER" id="PTHR42747">
    <property type="entry name" value="NITRONATE MONOOXYGENASE-RELATED"/>
    <property type="match status" value="1"/>
</dbReference>
<dbReference type="GO" id="GO:0051213">
    <property type="term" value="F:dioxygenase activity"/>
    <property type="evidence" value="ECO:0007669"/>
    <property type="project" value="UniProtKB-KW"/>
</dbReference>
<keyword evidence="4" id="KW-0560">Oxidoreductase</keyword>
<evidence type="ECO:0000256" key="2">
    <source>
        <dbReference type="ARBA" id="ARBA00022630"/>
    </source>
</evidence>
<dbReference type="Pfam" id="PF03060">
    <property type="entry name" value="NMO"/>
    <property type="match status" value="1"/>
</dbReference>
<evidence type="ECO:0000256" key="5">
    <source>
        <dbReference type="ARBA" id="ARBA00023033"/>
    </source>
</evidence>
<gene>
    <name evidence="6" type="ORF">BSL82_11170</name>
</gene>
<keyword evidence="5" id="KW-0503">Monooxygenase</keyword>
<dbReference type="PANTHER" id="PTHR42747:SF4">
    <property type="entry name" value="BLR1330 PROTEIN"/>
    <property type="match status" value="1"/>
</dbReference>
<dbReference type="AlphaFoldDB" id="A0A1L3ZW16"/>
<evidence type="ECO:0000256" key="4">
    <source>
        <dbReference type="ARBA" id="ARBA00023002"/>
    </source>
</evidence>
<dbReference type="Proteomes" id="UP000182063">
    <property type="component" value="Chromosome"/>
</dbReference>
<dbReference type="KEGG" id="sphj:BSL82_11170"/>
<dbReference type="InterPro" id="IPR013785">
    <property type="entry name" value="Aldolase_TIM"/>
</dbReference>
<comment type="similarity">
    <text evidence="1">Belongs to the nitronate monooxygenase family. NMO class I subfamily.</text>
</comment>
<organism evidence="6 7">
    <name type="scientific">Tardibacter chloracetimidivorans</name>
    <dbReference type="NCBI Taxonomy" id="1921510"/>
    <lineage>
        <taxon>Bacteria</taxon>
        <taxon>Pseudomonadati</taxon>
        <taxon>Pseudomonadota</taxon>
        <taxon>Alphaproteobacteria</taxon>
        <taxon>Sphingomonadales</taxon>
        <taxon>Sphingomonadaceae</taxon>
        <taxon>Tardibacter</taxon>
    </lineage>
</organism>
<evidence type="ECO:0000313" key="7">
    <source>
        <dbReference type="Proteomes" id="UP000182063"/>
    </source>
</evidence>
<keyword evidence="3" id="KW-0288">FMN</keyword>
<dbReference type="SUPFAM" id="SSF51412">
    <property type="entry name" value="Inosine monophosphate dehydrogenase (IMPDH)"/>
    <property type="match status" value="1"/>
</dbReference>
<protein>
    <submittedName>
        <fullName evidence="6">2-nitropropane dioxygenase</fullName>
    </submittedName>
</protein>
<name>A0A1L3ZW16_9SPHN</name>
<reference evidence="7" key="1">
    <citation type="submission" date="2016-11" db="EMBL/GenBank/DDBJ databases">
        <title>Complete Genome Sequence of alachlor-degrading Sphingomonas sp. strain JJ-A5.</title>
        <authorList>
            <person name="Lee H."/>
            <person name="Ka J.-O."/>
        </authorList>
    </citation>
    <scope>NUCLEOTIDE SEQUENCE [LARGE SCALE GENOMIC DNA]</scope>
    <source>
        <strain evidence="7">JJ-A5</strain>
    </source>
</reference>